<evidence type="ECO:0000313" key="1">
    <source>
        <dbReference type="EMBL" id="PMC64234.1"/>
    </source>
</evidence>
<gene>
    <name evidence="1" type="ORF">CJ203_06655</name>
</gene>
<comment type="caution">
    <text evidence="1">The sequence shown here is derived from an EMBL/GenBank/DDBJ whole genome shotgun (WGS) entry which is preliminary data.</text>
</comment>
<proteinExistence type="predicted"/>
<keyword evidence="2" id="KW-1185">Reference proteome</keyword>
<evidence type="ECO:0000313" key="2">
    <source>
        <dbReference type="Proteomes" id="UP000235836"/>
    </source>
</evidence>
<accession>A0A2N6T4I8</accession>
<reference evidence="1 2" key="1">
    <citation type="submission" date="2017-09" db="EMBL/GenBank/DDBJ databases">
        <title>Bacterial strain isolated from the female urinary microbiota.</title>
        <authorList>
            <person name="Thomas-White K."/>
            <person name="Kumar N."/>
            <person name="Forster S."/>
            <person name="Putonti C."/>
            <person name="Lawley T."/>
            <person name="Wolfe A.J."/>
        </authorList>
    </citation>
    <scope>NUCLEOTIDE SEQUENCE [LARGE SCALE GENOMIC DNA]</scope>
    <source>
        <strain evidence="1 2">UMB0792</strain>
    </source>
</reference>
<organism evidence="1 2">
    <name type="scientific">Corynebacterium tuscaniense</name>
    <dbReference type="NCBI Taxonomy" id="302449"/>
    <lineage>
        <taxon>Bacteria</taxon>
        <taxon>Bacillati</taxon>
        <taxon>Actinomycetota</taxon>
        <taxon>Actinomycetes</taxon>
        <taxon>Mycobacteriales</taxon>
        <taxon>Corynebacteriaceae</taxon>
        <taxon>Corynebacterium</taxon>
    </lineage>
</organism>
<name>A0A2N6T4I8_9CORY</name>
<dbReference type="EMBL" id="PNHG01000008">
    <property type="protein sequence ID" value="PMC64234.1"/>
    <property type="molecule type" value="Genomic_DNA"/>
</dbReference>
<protein>
    <submittedName>
        <fullName evidence="1">Uncharacterized protein</fullName>
    </submittedName>
</protein>
<sequence>MEAIKVALEIKTTNNVELLQKKQDRLAALRRSTSLPSAEVEDLARLADAGMLNREERALYDELSIVLMLLGEKHLESA</sequence>
<dbReference type="Proteomes" id="UP000235836">
    <property type="component" value="Unassembled WGS sequence"/>
</dbReference>
<dbReference type="AlphaFoldDB" id="A0A2N6T4I8"/>